<dbReference type="PROSITE" id="PS50109">
    <property type="entry name" value="HIS_KIN"/>
    <property type="match status" value="1"/>
</dbReference>
<evidence type="ECO:0000256" key="4">
    <source>
        <dbReference type="ARBA" id="ARBA00022553"/>
    </source>
</evidence>
<dbReference type="PANTHER" id="PTHR45436:SF14">
    <property type="entry name" value="SENSOR PROTEIN QSEC"/>
    <property type="match status" value="1"/>
</dbReference>
<dbReference type="InterPro" id="IPR050428">
    <property type="entry name" value="TCS_sensor_his_kinase"/>
</dbReference>
<dbReference type="PRINTS" id="PR00344">
    <property type="entry name" value="BCTRLSENSOR"/>
</dbReference>
<evidence type="ECO:0000256" key="6">
    <source>
        <dbReference type="ARBA" id="ARBA00022692"/>
    </source>
</evidence>
<evidence type="ECO:0000256" key="5">
    <source>
        <dbReference type="ARBA" id="ARBA00022679"/>
    </source>
</evidence>
<dbReference type="SMART" id="SM00388">
    <property type="entry name" value="HisKA"/>
    <property type="match status" value="1"/>
</dbReference>
<keyword evidence="11" id="KW-0902">Two-component regulatory system</keyword>
<dbReference type="PROSITE" id="PS50885">
    <property type="entry name" value="HAMP"/>
    <property type="match status" value="1"/>
</dbReference>
<evidence type="ECO:0000313" key="17">
    <source>
        <dbReference type="Proteomes" id="UP001174908"/>
    </source>
</evidence>
<dbReference type="GO" id="GO:0005524">
    <property type="term" value="F:ATP binding"/>
    <property type="evidence" value="ECO:0007669"/>
    <property type="project" value="UniProtKB-KW"/>
</dbReference>
<dbReference type="SUPFAM" id="SSF47384">
    <property type="entry name" value="Homodimeric domain of signal transducing histidine kinase"/>
    <property type="match status" value="1"/>
</dbReference>
<keyword evidence="5" id="KW-0808">Transferase</keyword>
<keyword evidence="8" id="KW-0418">Kinase</keyword>
<name>A0ABT7N6R2_9BURK</name>
<evidence type="ECO:0000256" key="10">
    <source>
        <dbReference type="ARBA" id="ARBA00022989"/>
    </source>
</evidence>
<evidence type="ECO:0000259" key="15">
    <source>
        <dbReference type="PROSITE" id="PS50885"/>
    </source>
</evidence>
<evidence type="ECO:0000256" key="1">
    <source>
        <dbReference type="ARBA" id="ARBA00000085"/>
    </source>
</evidence>
<evidence type="ECO:0000313" key="16">
    <source>
        <dbReference type="EMBL" id="MDM0043631.1"/>
    </source>
</evidence>
<evidence type="ECO:0000256" key="12">
    <source>
        <dbReference type="ARBA" id="ARBA00023136"/>
    </source>
</evidence>
<evidence type="ECO:0000256" key="11">
    <source>
        <dbReference type="ARBA" id="ARBA00023012"/>
    </source>
</evidence>
<organism evidence="16 17">
    <name type="scientific">Variovorax dokdonensis</name>
    <dbReference type="NCBI Taxonomy" id="344883"/>
    <lineage>
        <taxon>Bacteria</taxon>
        <taxon>Pseudomonadati</taxon>
        <taxon>Pseudomonadota</taxon>
        <taxon>Betaproteobacteria</taxon>
        <taxon>Burkholderiales</taxon>
        <taxon>Comamonadaceae</taxon>
        <taxon>Variovorax</taxon>
    </lineage>
</organism>
<reference evidence="16" key="1">
    <citation type="submission" date="2023-06" db="EMBL/GenBank/DDBJ databases">
        <authorList>
            <person name="Jiang Y."/>
            <person name="Liu Q."/>
        </authorList>
    </citation>
    <scope>NUCLEOTIDE SEQUENCE</scope>
    <source>
        <strain evidence="16">CGMCC 1.12089</strain>
    </source>
</reference>
<feature type="transmembrane region" description="Helical" evidence="13">
    <location>
        <begin position="21"/>
        <end position="41"/>
    </location>
</feature>
<dbReference type="Pfam" id="PF00512">
    <property type="entry name" value="HisKA"/>
    <property type="match status" value="1"/>
</dbReference>
<dbReference type="PANTHER" id="PTHR45436">
    <property type="entry name" value="SENSOR HISTIDINE KINASE YKOH"/>
    <property type="match status" value="1"/>
</dbReference>
<dbReference type="SMART" id="SM00387">
    <property type="entry name" value="HATPase_c"/>
    <property type="match status" value="1"/>
</dbReference>
<comment type="caution">
    <text evidence="16">The sequence shown here is derived from an EMBL/GenBank/DDBJ whole genome shotgun (WGS) entry which is preliminary data.</text>
</comment>
<keyword evidence="7" id="KW-0547">Nucleotide-binding</keyword>
<feature type="domain" description="HAMP" evidence="15">
    <location>
        <begin position="188"/>
        <end position="240"/>
    </location>
</feature>
<dbReference type="Gene3D" id="1.10.287.130">
    <property type="match status" value="1"/>
</dbReference>
<dbReference type="Proteomes" id="UP001174908">
    <property type="component" value="Unassembled WGS sequence"/>
</dbReference>
<accession>A0ABT7N6R2</accession>
<keyword evidence="9 16" id="KW-0067">ATP-binding</keyword>
<protein>
    <recommendedName>
        <fullName evidence="3">histidine kinase</fullName>
        <ecNumber evidence="3">2.7.13.3</ecNumber>
    </recommendedName>
</protein>
<keyword evidence="12 13" id="KW-0472">Membrane</keyword>
<dbReference type="EC" id="2.7.13.3" evidence="3"/>
<dbReference type="InterPro" id="IPR036890">
    <property type="entry name" value="HATPase_C_sf"/>
</dbReference>
<evidence type="ECO:0000256" key="7">
    <source>
        <dbReference type="ARBA" id="ARBA00022741"/>
    </source>
</evidence>
<evidence type="ECO:0000256" key="13">
    <source>
        <dbReference type="SAM" id="Phobius"/>
    </source>
</evidence>
<sequence>MNRARDLWRRMAEPSLVRRSTLAMIPVFLVIWLTLLGYVYWDNRTYLAEAPGLKSYGDSLLTAVDDLPEEAEARAFIAATLRSTNLRRKDDRRLSGSLSFELARANGGIAVFTSPGWRWEEGEATTRPEITTTQQHWRYDKTRGEWRLRILNPRRTHQAFLSYNARGLVPYLLIALPLVMLAIALTMRRSLRPLSQLAQRIDARSADDLRPVGIQTRHHELAPLVQALDALLLRLRATVERERAFVQDAAHEMRTPLAVIGAQAHVLARSNDSAARAEAGQHLDQAIARAAHLSNQLLTLAALDGAQDRQARTLDLASWLRDALARSASAAAARGIDLELDSPDALSRNVDLPAFDSILQNLLENAVRHGRQGGRVLVRLLPNGPNGWRLSVQDDGAGVAQADRPHLFERFFRSPTVQASGTGLGLAIVRQAAQRMGGSASLIEGLAGRGLGVLVETSGPAEAPRA</sequence>
<evidence type="ECO:0000256" key="3">
    <source>
        <dbReference type="ARBA" id="ARBA00012438"/>
    </source>
</evidence>
<dbReference type="InterPro" id="IPR005467">
    <property type="entry name" value="His_kinase_dom"/>
</dbReference>
<evidence type="ECO:0000256" key="2">
    <source>
        <dbReference type="ARBA" id="ARBA00004141"/>
    </source>
</evidence>
<evidence type="ECO:0000256" key="9">
    <source>
        <dbReference type="ARBA" id="ARBA00022840"/>
    </source>
</evidence>
<evidence type="ECO:0000256" key="8">
    <source>
        <dbReference type="ARBA" id="ARBA00022777"/>
    </source>
</evidence>
<dbReference type="SUPFAM" id="SSF55874">
    <property type="entry name" value="ATPase domain of HSP90 chaperone/DNA topoisomerase II/histidine kinase"/>
    <property type="match status" value="1"/>
</dbReference>
<keyword evidence="17" id="KW-1185">Reference proteome</keyword>
<dbReference type="InterPro" id="IPR036097">
    <property type="entry name" value="HisK_dim/P_sf"/>
</dbReference>
<dbReference type="EMBL" id="JASZYV010000001">
    <property type="protein sequence ID" value="MDM0043631.1"/>
    <property type="molecule type" value="Genomic_DNA"/>
</dbReference>
<dbReference type="Pfam" id="PF02518">
    <property type="entry name" value="HATPase_c"/>
    <property type="match status" value="1"/>
</dbReference>
<dbReference type="InterPro" id="IPR003594">
    <property type="entry name" value="HATPase_dom"/>
</dbReference>
<dbReference type="CDD" id="cd00075">
    <property type="entry name" value="HATPase"/>
    <property type="match status" value="1"/>
</dbReference>
<dbReference type="Gene3D" id="3.30.565.10">
    <property type="entry name" value="Histidine kinase-like ATPase, C-terminal domain"/>
    <property type="match status" value="1"/>
</dbReference>
<gene>
    <name evidence="16" type="ORF">QTH91_03975</name>
</gene>
<feature type="domain" description="Histidine kinase" evidence="14">
    <location>
        <begin position="248"/>
        <end position="463"/>
    </location>
</feature>
<comment type="subcellular location">
    <subcellularLocation>
        <location evidence="2">Membrane</location>
        <topology evidence="2">Multi-pass membrane protein</topology>
    </subcellularLocation>
</comment>
<dbReference type="InterPro" id="IPR004358">
    <property type="entry name" value="Sig_transdc_His_kin-like_C"/>
</dbReference>
<dbReference type="InterPro" id="IPR003661">
    <property type="entry name" value="HisK_dim/P_dom"/>
</dbReference>
<feature type="transmembrane region" description="Helical" evidence="13">
    <location>
        <begin position="168"/>
        <end position="187"/>
    </location>
</feature>
<comment type="catalytic activity">
    <reaction evidence="1">
        <text>ATP + protein L-histidine = ADP + protein N-phospho-L-histidine.</text>
        <dbReference type="EC" id="2.7.13.3"/>
    </reaction>
</comment>
<evidence type="ECO:0000259" key="14">
    <source>
        <dbReference type="PROSITE" id="PS50109"/>
    </source>
</evidence>
<keyword evidence="10 13" id="KW-1133">Transmembrane helix</keyword>
<dbReference type="CDD" id="cd00082">
    <property type="entry name" value="HisKA"/>
    <property type="match status" value="1"/>
</dbReference>
<dbReference type="RefSeq" id="WP_286658726.1">
    <property type="nucleotide sequence ID" value="NZ_JASZYV010000001.1"/>
</dbReference>
<proteinExistence type="predicted"/>
<dbReference type="InterPro" id="IPR003660">
    <property type="entry name" value="HAMP_dom"/>
</dbReference>
<keyword evidence="6 13" id="KW-0812">Transmembrane</keyword>
<keyword evidence="4" id="KW-0597">Phosphoprotein</keyword>